<feature type="region of interest" description="Disordered" evidence="1">
    <location>
        <begin position="122"/>
        <end position="322"/>
    </location>
</feature>
<dbReference type="EMBL" id="BJMM01000021">
    <property type="protein sequence ID" value="GEB51581.1"/>
    <property type="molecule type" value="Genomic_DNA"/>
</dbReference>
<evidence type="ECO:0000256" key="1">
    <source>
        <dbReference type="SAM" id="MobiDB-lite"/>
    </source>
</evidence>
<feature type="compositionally biased region" description="Basic residues" evidence="1">
    <location>
        <begin position="279"/>
        <end position="289"/>
    </location>
</feature>
<sequence length="322" mass="33248">MAFSADELRVLSGALAIALQSEADPEEVREFLRLAEAVEETVREGHRQRTFQLADLARYREALPGAALGYLEQLEAALTTGYLPRPDDLAALRGLCEAAVGDRERARRTTLLSRCETLASRTVRTRPRLPSGRLPSATRAPAPDTPTADTADTAGTVHEPAPAPDEPDPEAPAPPAEAEHTQLPPDTHPEPAPAPAADADDRGPAQESGQEANGEPGRGTAREQGPDSGQEPGGASGGDAGGKSGRGPGPTAPAAQAGSVPPRPRRPVPTPAEVFPPRRSARSARRKGVRAVPGQAGEQRGQRPAGAGASGAAAGVRHPVPA</sequence>
<feature type="compositionally biased region" description="Low complexity" evidence="1">
    <location>
        <begin position="294"/>
        <end position="322"/>
    </location>
</feature>
<feature type="compositionally biased region" description="Gly residues" evidence="1">
    <location>
        <begin position="231"/>
        <end position="248"/>
    </location>
</feature>
<feature type="compositionally biased region" description="Low complexity" evidence="1">
    <location>
        <begin position="137"/>
        <end position="160"/>
    </location>
</feature>
<organism evidence="2 3">
    <name type="scientific">Streptomyces cacaoi</name>
    <dbReference type="NCBI Taxonomy" id="1898"/>
    <lineage>
        <taxon>Bacteria</taxon>
        <taxon>Bacillati</taxon>
        <taxon>Actinomycetota</taxon>
        <taxon>Actinomycetes</taxon>
        <taxon>Kitasatosporales</taxon>
        <taxon>Streptomycetaceae</taxon>
        <taxon>Streptomyces</taxon>
    </lineage>
</organism>
<evidence type="ECO:0000313" key="3">
    <source>
        <dbReference type="Proteomes" id="UP000319210"/>
    </source>
</evidence>
<proteinExistence type="predicted"/>
<evidence type="ECO:0000313" key="2">
    <source>
        <dbReference type="EMBL" id="GEB51581.1"/>
    </source>
</evidence>
<accession>A0A4Y3R1W3</accession>
<protein>
    <submittedName>
        <fullName evidence="2">Uncharacterized protein</fullName>
    </submittedName>
</protein>
<gene>
    <name evidence="2" type="ORF">SCA03_41320</name>
</gene>
<dbReference type="Proteomes" id="UP000319210">
    <property type="component" value="Unassembled WGS sequence"/>
</dbReference>
<name>A0A4Y3R1W3_STRCI</name>
<comment type="caution">
    <text evidence="2">The sequence shown here is derived from an EMBL/GenBank/DDBJ whole genome shotgun (WGS) entry which is preliminary data.</text>
</comment>
<dbReference type="AlphaFoldDB" id="A0A4Y3R1W3"/>
<keyword evidence="3" id="KW-1185">Reference proteome</keyword>
<reference evidence="2 3" key="1">
    <citation type="submission" date="2019-06" db="EMBL/GenBank/DDBJ databases">
        <title>Whole genome shotgun sequence of Streptomyces cacaoi subsp. cacaoi NBRC 12748.</title>
        <authorList>
            <person name="Hosoyama A."/>
            <person name="Uohara A."/>
            <person name="Ohji S."/>
            <person name="Ichikawa N."/>
        </authorList>
    </citation>
    <scope>NUCLEOTIDE SEQUENCE [LARGE SCALE GENOMIC DNA]</scope>
    <source>
        <strain evidence="2 3">NBRC 12748</strain>
    </source>
</reference>